<evidence type="ECO:0000313" key="1">
    <source>
        <dbReference type="EMBL" id="RUP44011.1"/>
    </source>
</evidence>
<dbReference type="AlphaFoldDB" id="A0A433CZM5"/>
<comment type="caution">
    <text evidence="1">The sequence shown here is derived from an EMBL/GenBank/DDBJ whole genome shotgun (WGS) entry which is preliminary data.</text>
</comment>
<gene>
    <name evidence="1" type="ORF">BC936DRAFT_150075</name>
</gene>
<reference evidence="1 2" key="1">
    <citation type="journal article" date="2018" name="New Phytol.">
        <title>Phylogenomics of Endogonaceae and evolution of mycorrhizas within Mucoromycota.</title>
        <authorList>
            <person name="Chang Y."/>
            <person name="Desiro A."/>
            <person name="Na H."/>
            <person name="Sandor L."/>
            <person name="Lipzen A."/>
            <person name="Clum A."/>
            <person name="Barry K."/>
            <person name="Grigoriev I.V."/>
            <person name="Martin F.M."/>
            <person name="Stajich J.E."/>
            <person name="Smith M.E."/>
            <person name="Bonito G."/>
            <person name="Spatafora J.W."/>
        </authorList>
    </citation>
    <scope>NUCLEOTIDE SEQUENCE [LARGE SCALE GENOMIC DNA]</scope>
    <source>
        <strain evidence="1 2">GMNB39</strain>
    </source>
</reference>
<feature type="non-terminal residue" evidence="1">
    <location>
        <position position="102"/>
    </location>
</feature>
<sequence>FFSGDCKRVRWSALWHLSKKVALSTVGNANGSRIMVVRSCFDLAKDASVPKAHVESTTTGLFDSWFRRGAGTARGSANPLHWHGLKRRHHLCPHPTNADDTT</sequence>
<organism evidence="1 2">
    <name type="scientific">Jimgerdemannia flammicorona</name>
    <dbReference type="NCBI Taxonomy" id="994334"/>
    <lineage>
        <taxon>Eukaryota</taxon>
        <taxon>Fungi</taxon>
        <taxon>Fungi incertae sedis</taxon>
        <taxon>Mucoromycota</taxon>
        <taxon>Mucoromycotina</taxon>
        <taxon>Endogonomycetes</taxon>
        <taxon>Endogonales</taxon>
        <taxon>Endogonaceae</taxon>
        <taxon>Jimgerdemannia</taxon>
    </lineage>
</organism>
<feature type="non-terminal residue" evidence="1">
    <location>
        <position position="1"/>
    </location>
</feature>
<accession>A0A433CZM5</accession>
<protein>
    <submittedName>
        <fullName evidence="1">Uncharacterized protein</fullName>
    </submittedName>
</protein>
<dbReference type="EMBL" id="RBNI01009802">
    <property type="protein sequence ID" value="RUP44011.1"/>
    <property type="molecule type" value="Genomic_DNA"/>
</dbReference>
<proteinExistence type="predicted"/>
<name>A0A433CZM5_9FUNG</name>
<keyword evidence="2" id="KW-1185">Reference proteome</keyword>
<evidence type="ECO:0000313" key="2">
    <source>
        <dbReference type="Proteomes" id="UP000268093"/>
    </source>
</evidence>
<dbReference type="Proteomes" id="UP000268093">
    <property type="component" value="Unassembled WGS sequence"/>
</dbReference>